<dbReference type="EMBL" id="FQYT01000005">
    <property type="protein sequence ID" value="SHI67359.1"/>
    <property type="molecule type" value="Genomic_DNA"/>
</dbReference>
<accession>A0A1M6D2E5</accession>
<dbReference type="GO" id="GO:0009247">
    <property type="term" value="P:glycolipid biosynthetic process"/>
    <property type="evidence" value="ECO:0007669"/>
    <property type="project" value="InterPro"/>
</dbReference>
<organism evidence="7 8">
    <name type="scientific">Parasporobacterium paucivorans DSM 15970</name>
    <dbReference type="NCBI Taxonomy" id="1122934"/>
    <lineage>
        <taxon>Bacteria</taxon>
        <taxon>Bacillati</taxon>
        <taxon>Bacillota</taxon>
        <taxon>Clostridia</taxon>
        <taxon>Lachnospirales</taxon>
        <taxon>Lachnospiraceae</taxon>
        <taxon>Parasporobacterium</taxon>
    </lineage>
</organism>
<dbReference type="SUPFAM" id="SSF53756">
    <property type="entry name" value="UDP-Glycosyltransferase/glycogen phosphorylase"/>
    <property type="match status" value="1"/>
</dbReference>
<evidence type="ECO:0000256" key="3">
    <source>
        <dbReference type="ARBA" id="ARBA00022676"/>
    </source>
</evidence>
<dbReference type="InterPro" id="IPR050519">
    <property type="entry name" value="Glycosyltransf_28_UgtP"/>
</dbReference>
<dbReference type="InterPro" id="IPR007235">
    <property type="entry name" value="Glyco_trans_28_C"/>
</dbReference>
<protein>
    <submittedName>
        <fullName evidence="7">Processive 1,2-diacylglycerol beta-glucosyltransferase</fullName>
    </submittedName>
</protein>
<dbReference type="RefSeq" id="WP_073992920.1">
    <property type="nucleotide sequence ID" value="NZ_FQYT01000005.1"/>
</dbReference>
<proteinExistence type="inferred from homology"/>
<evidence type="ECO:0000259" key="6">
    <source>
        <dbReference type="Pfam" id="PF06925"/>
    </source>
</evidence>
<dbReference type="GO" id="GO:0016020">
    <property type="term" value="C:membrane"/>
    <property type="evidence" value="ECO:0007669"/>
    <property type="project" value="UniProtKB-SubCell"/>
</dbReference>
<gene>
    <name evidence="7" type="ORF">SAMN02745691_00650</name>
</gene>
<dbReference type="InterPro" id="IPR009695">
    <property type="entry name" value="Diacylglyc_glucosyltr_N"/>
</dbReference>
<dbReference type="Proteomes" id="UP000184342">
    <property type="component" value="Unassembled WGS sequence"/>
</dbReference>
<dbReference type="Gene3D" id="3.40.50.2000">
    <property type="entry name" value="Glycogen Phosphorylase B"/>
    <property type="match status" value="1"/>
</dbReference>
<evidence type="ECO:0000313" key="7">
    <source>
        <dbReference type="EMBL" id="SHI67359.1"/>
    </source>
</evidence>
<keyword evidence="4 7" id="KW-0808">Transferase</keyword>
<dbReference type="Pfam" id="PF04101">
    <property type="entry name" value="Glyco_tran_28_C"/>
    <property type="match status" value="1"/>
</dbReference>
<keyword evidence="3" id="KW-0328">Glycosyltransferase</keyword>
<dbReference type="AlphaFoldDB" id="A0A1M6D2E5"/>
<dbReference type="GO" id="GO:0016758">
    <property type="term" value="F:hexosyltransferase activity"/>
    <property type="evidence" value="ECO:0007669"/>
    <property type="project" value="InterPro"/>
</dbReference>
<evidence type="ECO:0000256" key="4">
    <source>
        <dbReference type="ARBA" id="ARBA00022679"/>
    </source>
</evidence>
<dbReference type="PANTHER" id="PTHR43025:SF3">
    <property type="entry name" value="MONOGALACTOSYLDIACYLGLYCEROL SYNTHASE 1, CHLOROPLASTIC"/>
    <property type="match status" value="1"/>
</dbReference>
<dbReference type="OrthoDB" id="9815663at2"/>
<keyword evidence="8" id="KW-1185">Reference proteome</keyword>
<dbReference type="Pfam" id="PF06925">
    <property type="entry name" value="MGDG_synth"/>
    <property type="match status" value="1"/>
</dbReference>
<comment type="subcellular location">
    <subcellularLocation>
        <location evidence="1">Membrane</location>
    </subcellularLocation>
</comment>
<comment type="similarity">
    <text evidence="2">Belongs to the glycosyltransferase 28 family.</text>
</comment>
<evidence type="ECO:0000313" key="8">
    <source>
        <dbReference type="Proteomes" id="UP000184342"/>
    </source>
</evidence>
<dbReference type="STRING" id="1122934.SAMN02745691_00650"/>
<name>A0A1M6D2E5_9FIRM</name>
<feature type="domain" description="Glycosyl transferase family 28 C-terminal" evidence="5">
    <location>
        <begin position="229"/>
        <end position="350"/>
    </location>
</feature>
<dbReference type="PANTHER" id="PTHR43025">
    <property type="entry name" value="MONOGALACTOSYLDIACYLGLYCEROL SYNTHASE"/>
    <property type="match status" value="1"/>
</dbReference>
<evidence type="ECO:0000256" key="2">
    <source>
        <dbReference type="ARBA" id="ARBA00006962"/>
    </source>
</evidence>
<feature type="domain" description="Diacylglycerol glucosyltransferase N-terminal" evidence="6">
    <location>
        <begin position="17"/>
        <end position="179"/>
    </location>
</feature>
<reference evidence="7 8" key="1">
    <citation type="submission" date="2016-11" db="EMBL/GenBank/DDBJ databases">
        <authorList>
            <person name="Jaros S."/>
            <person name="Januszkiewicz K."/>
            <person name="Wedrychowicz H."/>
        </authorList>
    </citation>
    <scope>NUCLEOTIDE SEQUENCE [LARGE SCALE GENOMIC DNA]</scope>
    <source>
        <strain evidence="7 8">DSM 15970</strain>
    </source>
</reference>
<evidence type="ECO:0000256" key="1">
    <source>
        <dbReference type="ARBA" id="ARBA00004370"/>
    </source>
</evidence>
<sequence>MIKNLLIISSDHTGHGHKSITEALCEEFAQYEDLKVHIFDGFSFGGKPLLQVAKSYGPITRNAKDLWKIIWKITLAQPSLINDAIEIIIKENLLEVLEKVKPDMILTVHPNFNGSVLNVLEHNNLKIPFITLLADLVNITPLWADPRADYVICPTFEAKEVCMRLNVEEEKIKVLGFPVRSRFYKDEAGSQEEKEYKSDRPLKCLVMSGGEGSGNMSRIASILLDNFNCTVKIVAGKNIAARRRLESALLGKYGKRVEIYGFINHIQDLMMDSDIAITRGSPNVMMEAVSCNVPLVIVGALPGQEEGNPDYALKNDLGVVCKDEGNLQKVISDLLSDNARKLNLIKKSQRQYSNPDTAKNIVEFILGLEI</sequence>
<evidence type="ECO:0000259" key="5">
    <source>
        <dbReference type="Pfam" id="PF04101"/>
    </source>
</evidence>